<sequence>MEFLDCRGLKCPLPVLKTQKRLERVDKGEALTVLADDPLAPLDLQHWCNTSGHQLTEKSGDAQQGWRFVIVK</sequence>
<dbReference type="InterPro" id="IPR001455">
    <property type="entry name" value="TusA-like"/>
</dbReference>
<dbReference type="PANTHER" id="PTHR33279:SF6">
    <property type="entry name" value="SULFUR CARRIER PROTEIN YEDF-RELATED"/>
    <property type="match status" value="1"/>
</dbReference>
<dbReference type="Pfam" id="PF01206">
    <property type="entry name" value="TusA"/>
    <property type="match status" value="1"/>
</dbReference>
<dbReference type="SUPFAM" id="SSF64307">
    <property type="entry name" value="SirA-like"/>
    <property type="match status" value="1"/>
</dbReference>
<dbReference type="PANTHER" id="PTHR33279">
    <property type="entry name" value="SULFUR CARRIER PROTEIN YEDF-RELATED"/>
    <property type="match status" value="1"/>
</dbReference>
<proteinExistence type="inferred from homology"/>
<evidence type="ECO:0000313" key="3">
    <source>
        <dbReference type="EMBL" id="KAA0971568.1"/>
    </source>
</evidence>
<dbReference type="Proteomes" id="UP000324738">
    <property type="component" value="Unassembled WGS sequence"/>
</dbReference>
<dbReference type="RefSeq" id="WP_149296410.1">
    <property type="nucleotide sequence ID" value="NZ_VTWH01000001.1"/>
</dbReference>
<dbReference type="Gene3D" id="3.30.110.40">
    <property type="entry name" value="TusA-like domain"/>
    <property type="match status" value="1"/>
</dbReference>
<comment type="caution">
    <text evidence="3">The sequence shown here is derived from an EMBL/GenBank/DDBJ whole genome shotgun (WGS) entry which is preliminary data.</text>
</comment>
<gene>
    <name evidence="3" type="ORF">FPY71_00030</name>
</gene>
<dbReference type="InterPro" id="IPR036868">
    <property type="entry name" value="TusA-like_sf"/>
</dbReference>
<dbReference type="GO" id="GO:0016740">
    <property type="term" value="F:transferase activity"/>
    <property type="evidence" value="ECO:0007669"/>
    <property type="project" value="UniProtKB-KW"/>
</dbReference>
<evidence type="ECO:0000259" key="2">
    <source>
        <dbReference type="PROSITE" id="PS01148"/>
    </source>
</evidence>
<keyword evidence="3" id="KW-0808">Transferase</keyword>
<dbReference type="AlphaFoldDB" id="A0A5B0DYV9"/>
<protein>
    <submittedName>
        <fullName evidence="3">Sulfurtransferase TusA family protein</fullName>
    </submittedName>
</protein>
<dbReference type="PROSITE" id="PS01148">
    <property type="entry name" value="UPF0033"/>
    <property type="match status" value="1"/>
</dbReference>
<dbReference type="CDD" id="cd00291">
    <property type="entry name" value="SirA_YedF_YeeD"/>
    <property type="match status" value="1"/>
</dbReference>
<comment type="similarity">
    <text evidence="1">Belongs to the sulfur carrier protein TusA family.</text>
</comment>
<dbReference type="OrthoDB" id="9797551at2"/>
<dbReference type="EMBL" id="VTWH01000001">
    <property type="protein sequence ID" value="KAA0971568.1"/>
    <property type="molecule type" value="Genomic_DNA"/>
</dbReference>
<accession>A0A5B0DYV9</accession>
<feature type="domain" description="UPF0033" evidence="2">
    <location>
        <begin position="4"/>
        <end position="28"/>
    </location>
</feature>
<organism evidence="3 4">
    <name type="scientific">Aureimonas fodinaquatilis</name>
    <dbReference type="NCBI Taxonomy" id="2565783"/>
    <lineage>
        <taxon>Bacteria</taxon>
        <taxon>Pseudomonadati</taxon>
        <taxon>Pseudomonadota</taxon>
        <taxon>Alphaproteobacteria</taxon>
        <taxon>Hyphomicrobiales</taxon>
        <taxon>Aurantimonadaceae</taxon>
        <taxon>Aureimonas</taxon>
    </lineage>
</organism>
<reference evidence="3 4" key="1">
    <citation type="submission" date="2019-08" db="EMBL/GenBank/DDBJ databases">
        <title>Aureimonas fodiniaquatilis sp. nov., isolated from a coal mine wastewater.</title>
        <authorList>
            <person name="Kim W."/>
        </authorList>
    </citation>
    <scope>NUCLEOTIDE SEQUENCE [LARGE SCALE GENOMIC DNA]</scope>
    <source>
        <strain evidence="3 4">CAU 1482</strain>
    </source>
</reference>
<name>A0A5B0DYV9_9HYPH</name>
<keyword evidence="4" id="KW-1185">Reference proteome</keyword>
<evidence type="ECO:0000256" key="1">
    <source>
        <dbReference type="ARBA" id="ARBA00008984"/>
    </source>
</evidence>
<evidence type="ECO:0000313" key="4">
    <source>
        <dbReference type="Proteomes" id="UP000324738"/>
    </source>
</evidence>